<name>A0A6M3L565_9ZZZZ</name>
<sequence length="150" mass="15519">MIGKRINRTDPEQLFIVGYNSSAASWSNGYWVRWDYSTDVNGVGMETPAAQGAAGVGYAAVCGVVAETIASGAYGLIQVYGYHSAARVKAATGGAIAAGTALACASAAGYELENVRVTGTKANCYPKGFSYEAYTLANTTAAKKVHISCL</sequence>
<proteinExistence type="predicted"/>
<accession>A0A6M3L565</accession>
<dbReference type="AlphaFoldDB" id="A0A6M3L565"/>
<organism evidence="1">
    <name type="scientific">viral metagenome</name>
    <dbReference type="NCBI Taxonomy" id="1070528"/>
    <lineage>
        <taxon>unclassified sequences</taxon>
        <taxon>metagenomes</taxon>
        <taxon>organismal metagenomes</taxon>
    </lineage>
</organism>
<gene>
    <name evidence="1" type="ORF">MM415B02495_0007</name>
</gene>
<evidence type="ECO:0000313" key="1">
    <source>
        <dbReference type="EMBL" id="QJA89800.1"/>
    </source>
</evidence>
<protein>
    <submittedName>
        <fullName evidence="1">Uncharacterized protein</fullName>
    </submittedName>
</protein>
<reference evidence="1" key="1">
    <citation type="submission" date="2020-03" db="EMBL/GenBank/DDBJ databases">
        <title>The deep terrestrial virosphere.</title>
        <authorList>
            <person name="Holmfeldt K."/>
            <person name="Nilsson E."/>
            <person name="Simone D."/>
            <person name="Lopez-Fernandez M."/>
            <person name="Wu X."/>
            <person name="de Brujin I."/>
            <person name="Lundin D."/>
            <person name="Andersson A."/>
            <person name="Bertilsson S."/>
            <person name="Dopson M."/>
        </authorList>
    </citation>
    <scope>NUCLEOTIDE SEQUENCE</scope>
    <source>
        <strain evidence="1">MM415B02495</strain>
    </source>
</reference>
<dbReference type="EMBL" id="MT142870">
    <property type="protein sequence ID" value="QJA89800.1"/>
    <property type="molecule type" value="Genomic_DNA"/>
</dbReference>